<dbReference type="Proteomes" id="UP000238479">
    <property type="component" value="Chromosome 2"/>
</dbReference>
<name>A0A2P6RPP5_ROSCH</name>
<dbReference type="EMBL" id="PDCK01000040">
    <property type="protein sequence ID" value="PRQ48361.1"/>
    <property type="molecule type" value="Genomic_DNA"/>
</dbReference>
<evidence type="ECO:0000313" key="2">
    <source>
        <dbReference type="EMBL" id="PRQ48361.1"/>
    </source>
</evidence>
<gene>
    <name evidence="2" type="ORF">RchiOBHm_Chr2g0109841</name>
</gene>
<sequence>MTHQEKQNFFSRMIQHVHYFRETRTCIQIDHSGTGMIKPPASRKNIYLQPGHLSTAR</sequence>
<dbReference type="Gramene" id="PRQ48361">
    <property type="protein sequence ID" value="PRQ48361"/>
    <property type="gene ID" value="RchiOBHm_Chr2g0109841"/>
</dbReference>
<evidence type="ECO:0000313" key="3">
    <source>
        <dbReference type="Proteomes" id="UP000238479"/>
    </source>
</evidence>
<reference evidence="2 3" key="1">
    <citation type="journal article" date="2018" name="Nat. Genet.">
        <title>The Rosa genome provides new insights in the design of modern roses.</title>
        <authorList>
            <person name="Bendahmane M."/>
        </authorList>
    </citation>
    <scope>NUCLEOTIDE SEQUENCE [LARGE SCALE GENOMIC DNA]</scope>
    <source>
        <strain evidence="3">cv. Old Blush</strain>
    </source>
</reference>
<protein>
    <submittedName>
        <fullName evidence="2">Uncharacterized protein</fullName>
    </submittedName>
</protein>
<evidence type="ECO:0000256" key="1">
    <source>
        <dbReference type="SAM" id="MobiDB-lite"/>
    </source>
</evidence>
<comment type="caution">
    <text evidence="2">The sequence shown here is derived from an EMBL/GenBank/DDBJ whole genome shotgun (WGS) entry which is preliminary data.</text>
</comment>
<dbReference type="AlphaFoldDB" id="A0A2P6RPP5"/>
<accession>A0A2P6RPP5</accession>
<proteinExistence type="predicted"/>
<organism evidence="2 3">
    <name type="scientific">Rosa chinensis</name>
    <name type="common">China rose</name>
    <dbReference type="NCBI Taxonomy" id="74649"/>
    <lineage>
        <taxon>Eukaryota</taxon>
        <taxon>Viridiplantae</taxon>
        <taxon>Streptophyta</taxon>
        <taxon>Embryophyta</taxon>
        <taxon>Tracheophyta</taxon>
        <taxon>Spermatophyta</taxon>
        <taxon>Magnoliopsida</taxon>
        <taxon>eudicotyledons</taxon>
        <taxon>Gunneridae</taxon>
        <taxon>Pentapetalae</taxon>
        <taxon>rosids</taxon>
        <taxon>fabids</taxon>
        <taxon>Rosales</taxon>
        <taxon>Rosaceae</taxon>
        <taxon>Rosoideae</taxon>
        <taxon>Rosoideae incertae sedis</taxon>
        <taxon>Rosa</taxon>
    </lineage>
</organism>
<keyword evidence="3" id="KW-1185">Reference proteome</keyword>
<feature type="region of interest" description="Disordered" evidence="1">
    <location>
        <begin position="33"/>
        <end position="57"/>
    </location>
</feature>